<dbReference type="SMART" id="SM00490">
    <property type="entry name" value="HELICc"/>
    <property type="match status" value="1"/>
</dbReference>
<dbReference type="InterPro" id="IPR001650">
    <property type="entry name" value="Helicase_C-like"/>
</dbReference>
<dbReference type="Proteomes" id="UP001305779">
    <property type="component" value="Unassembled WGS sequence"/>
</dbReference>
<dbReference type="PROSITE" id="PS51192">
    <property type="entry name" value="HELICASE_ATP_BIND_1"/>
    <property type="match status" value="1"/>
</dbReference>
<dbReference type="InterPro" id="IPR014001">
    <property type="entry name" value="Helicase_ATP-bd"/>
</dbReference>
<evidence type="ECO:0000256" key="3">
    <source>
        <dbReference type="ARBA" id="ARBA00022840"/>
    </source>
</evidence>
<evidence type="ECO:0000256" key="2">
    <source>
        <dbReference type="ARBA" id="ARBA00022801"/>
    </source>
</evidence>
<feature type="domain" description="Helicase C-terminal" evidence="6">
    <location>
        <begin position="897"/>
        <end position="1071"/>
    </location>
</feature>
<protein>
    <submittedName>
        <fullName evidence="7">Uncharacterized protein</fullName>
    </submittedName>
</protein>
<gene>
    <name evidence="7" type="ORF">PRZ48_002783</name>
</gene>
<dbReference type="PANTHER" id="PTHR45626">
    <property type="entry name" value="TRANSCRIPTION TERMINATION FACTOR 2-RELATED"/>
    <property type="match status" value="1"/>
</dbReference>
<feature type="compositionally biased region" description="Basic and acidic residues" evidence="4">
    <location>
        <begin position="12"/>
        <end position="28"/>
    </location>
</feature>
<dbReference type="InterPro" id="IPR027417">
    <property type="entry name" value="P-loop_NTPase"/>
</dbReference>
<dbReference type="PANTHER" id="PTHR45626:SF52">
    <property type="entry name" value="SINGLE-STRANDED DNA-DEPENDENT ATPASE (EUROFUNG)"/>
    <property type="match status" value="1"/>
</dbReference>
<dbReference type="Pfam" id="PF00176">
    <property type="entry name" value="SNF2-rel_dom"/>
    <property type="match status" value="1"/>
</dbReference>
<feature type="domain" description="Helicase ATP-binding" evidence="5">
    <location>
        <begin position="431"/>
        <end position="613"/>
    </location>
</feature>
<dbReference type="Gene3D" id="3.40.50.10810">
    <property type="entry name" value="Tandem AAA-ATPase domain"/>
    <property type="match status" value="1"/>
</dbReference>
<evidence type="ECO:0000256" key="1">
    <source>
        <dbReference type="ARBA" id="ARBA00022741"/>
    </source>
</evidence>
<name>A0ABR0EUF2_ZASCE</name>
<keyword evidence="8" id="KW-1185">Reference proteome</keyword>
<feature type="compositionally biased region" description="Polar residues" evidence="4">
    <location>
        <begin position="32"/>
        <end position="46"/>
    </location>
</feature>
<dbReference type="PROSITE" id="PS51194">
    <property type="entry name" value="HELICASE_CTER"/>
    <property type="match status" value="1"/>
</dbReference>
<sequence length="1084" mass="122117">MNPAQLLNPKAFAKEKAKADKKAQKPDPRGVTPTSNPTEELTSTVSYDPKALLNPSASRTLQKQESTQGEDDVQEVGSGRMIEKLHNLAEREDAPVMKRKAQALDDEADDEHKKKAKGTFQNDGDGFMTEHLKEQRKKLAAENPNSNAAEPIDLTKDDDDEVQFIKENINERVCMGVLQGAANVFRVPAVSSGAMRSFKDHWPRTKVHYERQTSANHIIHLIDRSGAKFGALEVKLASALCHLLAGAALTKFEMKVFLADRNKKENERAGDRVSQSLRVDIILYAPRRVVKRMGQFLSQKQLFLSTPVGGTNAEVYNPQDPKPFSGPTRFGNQQMATAGSGGRTVEQILRETSSMFDSLAKDEDLPDMEADSSIITSPLMDHQKKALHFLMDHERSDYEGQELPPHSLWKYQSKDNGRPAWYHLITDQVVFEKPGYIQGGILADMMGLGKTLSTLALIAETREAARRFRREEGPEVGDFQLTNSKATLIICPKSVLANWSEQIRNHAAEGKFKVYIYHGSSRIQDLDKLSRFDIVLTSYNIVGTEMHGKLTALMEINWFRVVLDEAHSIRNPGTKVSKACCLLNAQRRWAITGTPVQNSLQDLGALFKFLHLQPFDSPVVWSQYITTPFKNGDPKVIEQLQILVRSVTLRRTKNTIDLPDKKVERVRLNFTPDERHLYKQFATKAGIELDGITQGGTRLRGKAYAHILKSLGRLRAICAHGREMLHKEDLEEIQGQTEDGVVILDIGDDDAEREESSVTEKAAYDHLITFSDSLADLCESCGHKIIPEKKNDDEEGSDEEESEDEDDEEGSDLLGYLTPCFHFICPKDKERHEKEVQESLTQDNYHTCPYCNAHVKFELYPLLKSVFNRIKDERKENRGKASGAKWDEDTYSGPHTKVKELLRELKQSAEETEQLPPGEPPIRSVVFSGFTQYLDLIEYALDNAEIGCTRIDGTMSVKQRSQALHAFNNIDSVRVLLVSIKAGGQGLNFTAANKAYVMEPGWNPAAEHQAVDRVHRIGQKRDVTIKHFIMAESVEERILKLQKRKEAIAKLSMDKKKNRGEEAQTRMTEIMQLFDDTAGSKKKR</sequence>
<dbReference type="InterPro" id="IPR000330">
    <property type="entry name" value="SNF2_N"/>
</dbReference>
<comment type="caution">
    <text evidence="7">The sequence shown here is derived from an EMBL/GenBank/DDBJ whole genome shotgun (WGS) entry which is preliminary data.</text>
</comment>
<feature type="compositionally biased region" description="Polar residues" evidence="4">
    <location>
        <begin position="55"/>
        <end position="67"/>
    </location>
</feature>
<reference evidence="7 8" key="1">
    <citation type="journal article" date="2023" name="G3 (Bethesda)">
        <title>A chromosome-level genome assembly of Zasmidium syzygii isolated from banana leaves.</title>
        <authorList>
            <person name="van Westerhoven A.C."/>
            <person name="Mehrabi R."/>
            <person name="Talebi R."/>
            <person name="Steentjes M.B.F."/>
            <person name="Corcolon B."/>
            <person name="Chong P.A."/>
            <person name="Kema G.H.J."/>
            <person name="Seidl M.F."/>
        </authorList>
    </citation>
    <scope>NUCLEOTIDE SEQUENCE [LARGE SCALE GENOMIC DNA]</scope>
    <source>
        <strain evidence="7 8">P124</strain>
    </source>
</reference>
<dbReference type="SUPFAM" id="SSF52540">
    <property type="entry name" value="P-loop containing nucleoside triphosphate hydrolases"/>
    <property type="match status" value="2"/>
</dbReference>
<feature type="region of interest" description="Disordered" evidence="4">
    <location>
        <begin position="102"/>
        <end position="126"/>
    </location>
</feature>
<dbReference type="Gene3D" id="3.40.50.300">
    <property type="entry name" value="P-loop containing nucleotide triphosphate hydrolases"/>
    <property type="match status" value="1"/>
</dbReference>
<keyword evidence="2" id="KW-0378">Hydrolase</keyword>
<dbReference type="Pfam" id="PF00271">
    <property type="entry name" value="Helicase_C"/>
    <property type="match status" value="1"/>
</dbReference>
<evidence type="ECO:0000259" key="5">
    <source>
        <dbReference type="PROSITE" id="PS51192"/>
    </source>
</evidence>
<feature type="region of interest" description="Disordered" evidence="4">
    <location>
        <begin position="1"/>
        <end position="79"/>
    </location>
</feature>
<dbReference type="SMART" id="SM00487">
    <property type="entry name" value="DEXDc"/>
    <property type="match status" value="1"/>
</dbReference>
<keyword evidence="3" id="KW-0067">ATP-binding</keyword>
<organism evidence="7 8">
    <name type="scientific">Zasmidium cellare</name>
    <name type="common">Wine cellar mold</name>
    <name type="synonym">Racodium cellare</name>
    <dbReference type="NCBI Taxonomy" id="395010"/>
    <lineage>
        <taxon>Eukaryota</taxon>
        <taxon>Fungi</taxon>
        <taxon>Dikarya</taxon>
        <taxon>Ascomycota</taxon>
        <taxon>Pezizomycotina</taxon>
        <taxon>Dothideomycetes</taxon>
        <taxon>Dothideomycetidae</taxon>
        <taxon>Mycosphaerellales</taxon>
        <taxon>Mycosphaerellaceae</taxon>
        <taxon>Zasmidium</taxon>
    </lineage>
</organism>
<evidence type="ECO:0000313" key="7">
    <source>
        <dbReference type="EMBL" id="KAK4504821.1"/>
    </source>
</evidence>
<dbReference type="CDD" id="cd18008">
    <property type="entry name" value="DEXDc_SHPRH-like"/>
    <property type="match status" value="1"/>
</dbReference>
<accession>A0ABR0EUF2</accession>
<feature type="region of interest" description="Disordered" evidence="4">
    <location>
        <begin position="788"/>
        <end position="811"/>
    </location>
</feature>
<keyword evidence="1" id="KW-0547">Nucleotide-binding</keyword>
<dbReference type="InterPro" id="IPR049730">
    <property type="entry name" value="SNF2/RAD54-like_C"/>
</dbReference>
<dbReference type="InterPro" id="IPR038718">
    <property type="entry name" value="SNF2-like_sf"/>
</dbReference>
<evidence type="ECO:0000259" key="6">
    <source>
        <dbReference type="PROSITE" id="PS51194"/>
    </source>
</evidence>
<evidence type="ECO:0000313" key="8">
    <source>
        <dbReference type="Proteomes" id="UP001305779"/>
    </source>
</evidence>
<dbReference type="CDD" id="cd18793">
    <property type="entry name" value="SF2_C_SNF"/>
    <property type="match status" value="1"/>
</dbReference>
<evidence type="ECO:0000256" key="4">
    <source>
        <dbReference type="SAM" id="MobiDB-lite"/>
    </source>
</evidence>
<feature type="compositionally biased region" description="Acidic residues" evidence="4">
    <location>
        <begin position="793"/>
        <end position="811"/>
    </location>
</feature>
<dbReference type="EMBL" id="JAXOVC010000002">
    <property type="protein sequence ID" value="KAK4504821.1"/>
    <property type="molecule type" value="Genomic_DNA"/>
</dbReference>
<dbReference type="InterPro" id="IPR050628">
    <property type="entry name" value="SNF2_RAD54_helicase_TF"/>
</dbReference>
<proteinExistence type="predicted"/>